<reference evidence="1" key="1">
    <citation type="submission" date="2023-04" db="EMBL/GenBank/DDBJ databases">
        <title>Draft Genome sequencing of Naganishia species isolated from polar environments using Oxford Nanopore Technology.</title>
        <authorList>
            <person name="Leo P."/>
            <person name="Venkateswaran K."/>
        </authorList>
    </citation>
    <scope>NUCLEOTIDE SEQUENCE</scope>
    <source>
        <strain evidence="1">MNA-CCFEE 5425</strain>
    </source>
</reference>
<accession>A0ACC2WW56</accession>
<gene>
    <name evidence="1" type="ORF">QFC22_005150</name>
</gene>
<dbReference type="Proteomes" id="UP001243375">
    <property type="component" value="Unassembled WGS sequence"/>
</dbReference>
<keyword evidence="2" id="KW-1185">Reference proteome</keyword>
<proteinExistence type="predicted"/>
<protein>
    <submittedName>
        <fullName evidence="1">Uncharacterized protein</fullName>
    </submittedName>
</protein>
<dbReference type="EMBL" id="JASBWU010000016">
    <property type="protein sequence ID" value="KAJ9115395.1"/>
    <property type="molecule type" value="Genomic_DNA"/>
</dbReference>
<organism evidence="1 2">
    <name type="scientific">Naganishia vaughanmartiniae</name>
    <dbReference type="NCBI Taxonomy" id="1424756"/>
    <lineage>
        <taxon>Eukaryota</taxon>
        <taxon>Fungi</taxon>
        <taxon>Dikarya</taxon>
        <taxon>Basidiomycota</taxon>
        <taxon>Agaricomycotina</taxon>
        <taxon>Tremellomycetes</taxon>
        <taxon>Filobasidiales</taxon>
        <taxon>Filobasidiaceae</taxon>
        <taxon>Naganishia</taxon>
    </lineage>
</organism>
<name>A0ACC2WW56_9TREE</name>
<sequence length="435" mass="46501">MISGIDSSLKESTPSDFPGQGTLESPFLVSFLDPGDPENPRSWSSARKWLFTVASNLSLLCISVSATIYSSGIEQLSNGYGVGIEVATLGVSVYQLGFAFGPLIWGPLSELFGRRVVFLTTFSIFGLFTLGTALANDIASMLVCRFFAGAFGSSILVISAAIIGDLFDASDRGPAMSFYLIAAFGGPIIGPLSGSFMAAATTYRWIFWLLTIFSGISFIAGSFRALVPETYSVVRLSRLAAKLTKKTGYIHRSAQAPATDVPIATTIRVSLIRPFQMLFQEGIVAFFAVFSGFIYGLLYGFFGAFPWIYHRERGWSTGVASLPFIAVGLGMLVAVGANLYLNKSYIAKTRALGSQLPPESRLVLCCAGGIALPVGLMIFAFTATPSVHWIGSTVGGALFGFGFVGIFLSMTVRIIVFSRLLDSASLSRCCFSPTC</sequence>
<evidence type="ECO:0000313" key="2">
    <source>
        <dbReference type="Proteomes" id="UP001243375"/>
    </source>
</evidence>
<comment type="caution">
    <text evidence="1">The sequence shown here is derived from an EMBL/GenBank/DDBJ whole genome shotgun (WGS) entry which is preliminary data.</text>
</comment>
<evidence type="ECO:0000313" key="1">
    <source>
        <dbReference type="EMBL" id="KAJ9115395.1"/>
    </source>
</evidence>